<dbReference type="Proteomes" id="UP000799779">
    <property type="component" value="Unassembled WGS sequence"/>
</dbReference>
<organism evidence="2 3">
    <name type="scientific">Amniculicola lignicola CBS 123094</name>
    <dbReference type="NCBI Taxonomy" id="1392246"/>
    <lineage>
        <taxon>Eukaryota</taxon>
        <taxon>Fungi</taxon>
        <taxon>Dikarya</taxon>
        <taxon>Ascomycota</taxon>
        <taxon>Pezizomycotina</taxon>
        <taxon>Dothideomycetes</taxon>
        <taxon>Pleosporomycetidae</taxon>
        <taxon>Pleosporales</taxon>
        <taxon>Amniculicolaceae</taxon>
        <taxon>Amniculicola</taxon>
    </lineage>
</organism>
<gene>
    <name evidence="2" type="ORF">P154DRAFT_568826</name>
</gene>
<dbReference type="AlphaFoldDB" id="A0A6A5X4Z2"/>
<feature type="compositionally biased region" description="Polar residues" evidence="1">
    <location>
        <begin position="22"/>
        <end position="39"/>
    </location>
</feature>
<evidence type="ECO:0000256" key="1">
    <source>
        <dbReference type="SAM" id="MobiDB-lite"/>
    </source>
</evidence>
<dbReference type="EMBL" id="ML977556">
    <property type="protein sequence ID" value="KAF2008002.1"/>
    <property type="molecule type" value="Genomic_DNA"/>
</dbReference>
<name>A0A6A5X4Z2_9PLEO</name>
<sequence>MHTTQHFASALLRAASRSMSDVESSLRQASKRLGNNSPASVRGLRDDPGATRQPARQRDVSEHFRMMSKTRLAGCKLVAILHPRRQLGIQISAASPASYEQAQGQEEQKTFHVLTVDSPTTRPGFAAHEHAHAFLVTPILKWSSSPPYATADVYPRRESMYLQG</sequence>
<reference evidence="2" key="1">
    <citation type="journal article" date="2020" name="Stud. Mycol.">
        <title>101 Dothideomycetes genomes: a test case for predicting lifestyles and emergence of pathogens.</title>
        <authorList>
            <person name="Haridas S."/>
            <person name="Albert R."/>
            <person name="Binder M."/>
            <person name="Bloem J."/>
            <person name="Labutti K."/>
            <person name="Salamov A."/>
            <person name="Andreopoulos B."/>
            <person name="Baker S."/>
            <person name="Barry K."/>
            <person name="Bills G."/>
            <person name="Bluhm B."/>
            <person name="Cannon C."/>
            <person name="Castanera R."/>
            <person name="Culley D."/>
            <person name="Daum C."/>
            <person name="Ezra D."/>
            <person name="Gonzalez J."/>
            <person name="Henrissat B."/>
            <person name="Kuo A."/>
            <person name="Liang C."/>
            <person name="Lipzen A."/>
            <person name="Lutzoni F."/>
            <person name="Magnuson J."/>
            <person name="Mondo S."/>
            <person name="Nolan M."/>
            <person name="Ohm R."/>
            <person name="Pangilinan J."/>
            <person name="Park H.-J."/>
            <person name="Ramirez L."/>
            <person name="Alfaro M."/>
            <person name="Sun H."/>
            <person name="Tritt A."/>
            <person name="Yoshinaga Y."/>
            <person name="Zwiers L.-H."/>
            <person name="Turgeon B."/>
            <person name="Goodwin S."/>
            <person name="Spatafora J."/>
            <person name="Crous P."/>
            <person name="Grigoriev I."/>
        </authorList>
    </citation>
    <scope>NUCLEOTIDE SEQUENCE</scope>
    <source>
        <strain evidence="2">CBS 123094</strain>
    </source>
</reference>
<proteinExistence type="predicted"/>
<protein>
    <submittedName>
        <fullName evidence="2">Uncharacterized protein</fullName>
    </submittedName>
</protein>
<evidence type="ECO:0000313" key="2">
    <source>
        <dbReference type="EMBL" id="KAF2008002.1"/>
    </source>
</evidence>
<accession>A0A6A5X4Z2</accession>
<keyword evidence="3" id="KW-1185">Reference proteome</keyword>
<evidence type="ECO:0000313" key="3">
    <source>
        <dbReference type="Proteomes" id="UP000799779"/>
    </source>
</evidence>
<feature type="region of interest" description="Disordered" evidence="1">
    <location>
        <begin position="22"/>
        <end position="60"/>
    </location>
</feature>